<keyword evidence="2" id="KW-1185">Reference proteome</keyword>
<gene>
    <name evidence="1" type="ORF">JOL79_15155</name>
</gene>
<organism evidence="1 2">
    <name type="scientific">Microbispora oryzae</name>
    <dbReference type="NCBI Taxonomy" id="2806554"/>
    <lineage>
        <taxon>Bacteria</taxon>
        <taxon>Bacillati</taxon>
        <taxon>Actinomycetota</taxon>
        <taxon>Actinomycetes</taxon>
        <taxon>Streptosporangiales</taxon>
        <taxon>Streptosporangiaceae</taxon>
        <taxon>Microbispora</taxon>
    </lineage>
</organism>
<name>A0A940WJN7_9ACTN</name>
<dbReference type="AlphaFoldDB" id="A0A940WJN7"/>
<sequence>MWKLGEAAFAEVDTFAWVQRWQISRQWYVHNYRDRRFNALIACRLCTATGRGNAGKPCGECDGTGRVNLLEPPVRRPEQSSGGRP</sequence>
<protein>
    <submittedName>
        <fullName evidence="1">Uncharacterized protein</fullName>
    </submittedName>
</protein>
<evidence type="ECO:0000313" key="1">
    <source>
        <dbReference type="EMBL" id="MBP2705152.1"/>
    </source>
</evidence>
<dbReference type="EMBL" id="JAFCNB010000007">
    <property type="protein sequence ID" value="MBP2705152.1"/>
    <property type="molecule type" value="Genomic_DNA"/>
</dbReference>
<reference evidence="1" key="1">
    <citation type="submission" date="2021-02" db="EMBL/GenBank/DDBJ databases">
        <title>Draft genome sequence of Microbispora sp. RL4-1S isolated from rice leaves in Thailand.</title>
        <authorList>
            <person name="Muangham S."/>
            <person name="Duangmal K."/>
        </authorList>
    </citation>
    <scope>NUCLEOTIDE SEQUENCE</scope>
    <source>
        <strain evidence="1">RL4-1S</strain>
    </source>
</reference>
<evidence type="ECO:0000313" key="2">
    <source>
        <dbReference type="Proteomes" id="UP000674234"/>
    </source>
</evidence>
<proteinExistence type="predicted"/>
<comment type="caution">
    <text evidence="1">The sequence shown here is derived from an EMBL/GenBank/DDBJ whole genome shotgun (WGS) entry which is preliminary data.</text>
</comment>
<dbReference type="Proteomes" id="UP000674234">
    <property type="component" value="Unassembled WGS sequence"/>
</dbReference>
<accession>A0A940WJN7</accession>